<keyword evidence="3" id="KW-1185">Reference proteome</keyword>
<feature type="compositionally biased region" description="Polar residues" evidence="1">
    <location>
        <begin position="1"/>
        <end position="12"/>
    </location>
</feature>
<name>A0ABR9TA81_9SPHI</name>
<protein>
    <recommendedName>
        <fullName evidence="4">HEPN domain-containing protein</fullName>
    </recommendedName>
</protein>
<evidence type="ECO:0000313" key="3">
    <source>
        <dbReference type="Proteomes" id="UP000618319"/>
    </source>
</evidence>
<feature type="region of interest" description="Disordered" evidence="1">
    <location>
        <begin position="1"/>
        <end position="35"/>
    </location>
</feature>
<dbReference type="EMBL" id="PSKQ01000023">
    <property type="protein sequence ID" value="MBE8722233.1"/>
    <property type="molecule type" value="Genomic_DNA"/>
</dbReference>
<evidence type="ECO:0008006" key="4">
    <source>
        <dbReference type="Google" id="ProtNLM"/>
    </source>
</evidence>
<feature type="compositionally biased region" description="Low complexity" evidence="1">
    <location>
        <begin position="13"/>
        <end position="33"/>
    </location>
</feature>
<dbReference type="Proteomes" id="UP000618319">
    <property type="component" value="Unassembled WGS sequence"/>
</dbReference>
<proteinExistence type="predicted"/>
<dbReference type="RefSeq" id="WP_196940149.1">
    <property type="nucleotide sequence ID" value="NZ_MU158690.1"/>
</dbReference>
<evidence type="ECO:0000313" key="2">
    <source>
        <dbReference type="EMBL" id="MBE8722233.1"/>
    </source>
</evidence>
<sequence length="326" mass="37925">MGHTISNVNGSYHENPVNNVANHHNENQNTTNHIYLHPGHHSGEFENCMRKVGGLLQIDREYSQLKPLLEMLVAVTEPERLFFHTLPSIDAHELKSCHEIKLVFREERIENVSSLEGFTSVSSFKHANVMITVQSNRDYEEDSNDWTNEDVLCLREEFLVYSNSPYRLKQYAYDQVKYSYDNVLKIFNKNYEDAINAFNFSKSLLGKGAHFQSYWILVRVVEQIYNAIIYPFDNTFHVGLKLQDLKKKAAKYLPQLFSFDYDLYDVEQLSEVLVENEFKLGSICGTYDHTLDIVEEFITVVKSCFESKLNYLLNYGILADSDLPKR</sequence>
<accession>A0ABR9TA81</accession>
<gene>
    <name evidence="2" type="ORF">C4F40_16020</name>
</gene>
<comment type="caution">
    <text evidence="2">The sequence shown here is derived from an EMBL/GenBank/DDBJ whole genome shotgun (WGS) entry which is preliminary data.</text>
</comment>
<reference evidence="2 3" key="1">
    <citation type="submission" date="2018-02" db="EMBL/GenBank/DDBJ databases">
        <title>Sphingobacterium KA21.</title>
        <authorList>
            <person name="Vasarhelyi B.M."/>
            <person name="Deshmukh S."/>
            <person name="Balint B."/>
            <person name="Kukolya J."/>
        </authorList>
    </citation>
    <scope>NUCLEOTIDE SEQUENCE [LARGE SCALE GENOMIC DNA]</scope>
    <source>
        <strain evidence="2 3">Ka21</strain>
    </source>
</reference>
<evidence type="ECO:0000256" key="1">
    <source>
        <dbReference type="SAM" id="MobiDB-lite"/>
    </source>
</evidence>
<organism evidence="2 3">
    <name type="scientific">Sphingobacterium pedocola</name>
    <dbReference type="NCBI Taxonomy" id="2082722"/>
    <lineage>
        <taxon>Bacteria</taxon>
        <taxon>Pseudomonadati</taxon>
        <taxon>Bacteroidota</taxon>
        <taxon>Sphingobacteriia</taxon>
        <taxon>Sphingobacteriales</taxon>
        <taxon>Sphingobacteriaceae</taxon>
        <taxon>Sphingobacterium</taxon>
    </lineage>
</organism>